<dbReference type="AlphaFoldDB" id="A0A0D0UU40"/>
<dbReference type="EMBL" id="KN847915">
    <property type="protein sequence ID" value="KIR37584.1"/>
    <property type="molecule type" value="Genomic_DNA"/>
</dbReference>
<protein>
    <submittedName>
        <fullName evidence="1">Uncharacterized protein</fullName>
    </submittedName>
</protein>
<proteinExistence type="predicted"/>
<keyword evidence="2" id="KW-1185">Reference proteome</keyword>
<evidence type="ECO:0000313" key="2">
    <source>
        <dbReference type="Proteomes" id="UP000053392"/>
    </source>
</evidence>
<evidence type="ECO:0000313" key="1">
    <source>
        <dbReference type="EMBL" id="KIR37584.1"/>
    </source>
</evidence>
<organism evidence="1 2">
    <name type="scientific">Cryptococcus deuterogattii Ram5</name>
    <dbReference type="NCBI Taxonomy" id="1296110"/>
    <lineage>
        <taxon>Eukaryota</taxon>
        <taxon>Fungi</taxon>
        <taxon>Dikarya</taxon>
        <taxon>Basidiomycota</taxon>
        <taxon>Agaricomycotina</taxon>
        <taxon>Tremellomycetes</taxon>
        <taxon>Tremellales</taxon>
        <taxon>Cryptococcaceae</taxon>
        <taxon>Cryptococcus</taxon>
        <taxon>Cryptococcus gattii species complex</taxon>
    </lineage>
</organism>
<accession>A0A0D0UU40</accession>
<reference evidence="1 2" key="1">
    <citation type="submission" date="2015-01" db="EMBL/GenBank/DDBJ databases">
        <title>The Genome Sequence of Cryptococcus gattii Ram5.</title>
        <authorList>
            <consortium name="The Broad Institute Genomics Platform"/>
            <person name="Cuomo C."/>
            <person name="Litvintseva A."/>
            <person name="Chen Y."/>
            <person name="Heitman J."/>
            <person name="Sun S."/>
            <person name="Springer D."/>
            <person name="Dromer F."/>
            <person name="Young S."/>
            <person name="Zeng Q."/>
            <person name="Gargeya S."/>
            <person name="Abouelleil A."/>
            <person name="Alvarado L."/>
            <person name="Chapman S.B."/>
            <person name="Gainer-Dewar J."/>
            <person name="Goldberg J."/>
            <person name="Griggs A."/>
            <person name="Gujja S."/>
            <person name="Hansen M."/>
            <person name="Howarth C."/>
            <person name="Imamovic A."/>
            <person name="Larimer J."/>
            <person name="Murphy C."/>
            <person name="Naylor J."/>
            <person name="Pearson M."/>
            <person name="Priest M."/>
            <person name="Roberts A."/>
            <person name="Saif S."/>
            <person name="Shea T."/>
            <person name="Sykes S."/>
            <person name="Wortman J."/>
            <person name="Nusbaum C."/>
            <person name="Birren B."/>
        </authorList>
    </citation>
    <scope>NUCLEOTIDE SEQUENCE [LARGE SCALE GENOMIC DNA]</scope>
    <source>
        <strain evidence="1 2">Ram5</strain>
    </source>
</reference>
<gene>
    <name evidence="1" type="ORF">I313_06587</name>
</gene>
<sequence>MECTIAKLETTIIKHLLDSTKTATTAIRMIINKRATIKICMDKKVIPTNSKTTEGMSTVMEDTAAVILTLGLLLSSTSGPTPDMPLRQLLTLVSSNTTVAIGQIKTTMEGLTLNISALNSMTGKPVKLLRHTLSIRGVMAGGKLCLSV</sequence>
<dbReference type="Proteomes" id="UP000053392">
    <property type="component" value="Unassembled WGS sequence"/>
</dbReference>
<dbReference type="HOGENOM" id="CLU_1758718_0_0_1"/>
<name>A0A0D0UU40_9TREE</name>